<dbReference type="EMBL" id="UINC01041647">
    <property type="protein sequence ID" value="SVB43208.1"/>
    <property type="molecule type" value="Genomic_DNA"/>
</dbReference>
<organism evidence="2">
    <name type="scientific">marine metagenome</name>
    <dbReference type="NCBI Taxonomy" id="408172"/>
    <lineage>
        <taxon>unclassified sequences</taxon>
        <taxon>metagenomes</taxon>
        <taxon>ecological metagenomes</taxon>
    </lineage>
</organism>
<sequence length="162" mass="18065">MYRHGLLLGELISRLCNSSPGITREHRHKQMHRRKSSLQRLGVLLLLAVVGCGSYSVAYALQGPASVNEGIKLWLDADKSYLFNKEDCTGPISASKENVKCWKDRSDNGAHVTIKHTNPSKNFSAPTYLEDRIGGQPALEFNRASESPKKDGLINWLGSEKW</sequence>
<keyword evidence="1" id="KW-1133">Transmembrane helix</keyword>
<keyword evidence="1" id="KW-0472">Membrane</keyword>
<feature type="transmembrane region" description="Helical" evidence="1">
    <location>
        <begin position="41"/>
        <end position="61"/>
    </location>
</feature>
<gene>
    <name evidence="2" type="ORF">METZ01_LOCUS196062</name>
</gene>
<feature type="non-terminal residue" evidence="2">
    <location>
        <position position="162"/>
    </location>
</feature>
<protein>
    <submittedName>
        <fullName evidence="2">Uncharacterized protein</fullName>
    </submittedName>
</protein>
<name>A0A382DXT3_9ZZZZ</name>
<reference evidence="2" key="1">
    <citation type="submission" date="2018-05" db="EMBL/GenBank/DDBJ databases">
        <authorList>
            <person name="Lanie J.A."/>
            <person name="Ng W.-L."/>
            <person name="Kazmierczak K.M."/>
            <person name="Andrzejewski T.M."/>
            <person name="Davidsen T.M."/>
            <person name="Wayne K.J."/>
            <person name="Tettelin H."/>
            <person name="Glass J.I."/>
            <person name="Rusch D."/>
            <person name="Podicherti R."/>
            <person name="Tsui H.-C.T."/>
            <person name="Winkler M.E."/>
        </authorList>
    </citation>
    <scope>NUCLEOTIDE SEQUENCE</scope>
</reference>
<evidence type="ECO:0000313" key="2">
    <source>
        <dbReference type="EMBL" id="SVB43208.1"/>
    </source>
</evidence>
<evidence type="ECO:0000256" key="1">
    <source>
        <dbReference type="SAM" id="Phobius"/>
    </source>
</evidence>
<accession>A0A382DXT3</accession>
<dbReference type="AlphaFoldDB" id="A0A382DXT3"/>
<keyword evidence="1" id="KW-0812">Transmembrane</keyword>
<proteinExistence type="predicted"/>